<evidence type="ECO:0000256" key="2">
    <source>
        <dbReference type="ARBA" id="ARBA00011695"/>
    </source>
</evidence>
<dbReference type="OrthoDB" id="248120at2759"/>
<dbReference type="FunFam" id="1.10.287.370:FF:000003">
    <property type="entry name" value="Prefoldin subunit 6"/>
    <property type="match status" value="1"/>
</dbReference>
<keyword evidence="3" id="KW-0143">Chaperone</keyword>
<dbReference type="InterPro" id="IPR002777">
    <property type="entry name" value="PFD_beta-like"/>
</dbReference>
<evidence type="ECO:0000256" key="3">
    <source>
        <dbReference type="ARBA" id="ARBA00023186"/>
    </source>
</evidence>
<dbReference type="GO" id="GO:0051082">
    <property type="term" value="F:unfolded protein binding"/>
    <property type="evidence" value="ECO:0007669"/>
    <property type="project" value="InterPro"/>
</dbReference>
<comment type="similarity">
    <text evidence="1">Belongs to the prefoldin subunit beta family.</text>
</comment>
<dbReference type="PANTHER" id="PTHR21431:SF0">
    <property type="entry name" value="PREFOLDIN SUBUNIT 6"/>
    <property type="match status" value="1"/>
</dbReference>
<comment type="caution">
    <text evidence="6">The sequence shown here is derived from an EMBL/GenBank/DDBJ whole genome shotgun (WGS) entry which is preliminary data.</text>
</comment>
<name>A0A9Q0N8M3_9DIPT</name>
<dbReference type="Gene3D" id="1.10.287.370">
    <property type="match status" value="1"/>
</dbReference>
<dbReference type="Pfam" id="PF01920">
    <property type="entry name" value="Prefoldin_2"/>
    <property type="match status" value="1"/>
</dbReference>
<dbReference type="PANTHER" id="PTHR21431">
    <property type="entry name" value="PREFOLDIN SUBUNIT 6"/>
    <property type="match status" value="1"/>
</dbReference>
<sequence>MDKDSSALQKKVSAEIEQFKSAQKEFSKLVQQRQLLDGQLNENKSVLDELNLLGPENKVYKLFGPVLVKQELEESRQNVAKRMEYIKKELKRCNDTIETLEKRQDKHRENLQKLQQQYQVAAAMK</sequence>
<evidence type="ECO:0000313" key="6">
    <source>
        <dbReference type="EMBL" id="KAJ6645553.1"/>
    </source>
</evidence>
<dbReference type="GO" id="GO:0006457">
    <property type="term" value="P:protein folding"/>
    <property type="evidence" value="ECO:0007669"/>
    <property type="project" value="InterPro"/>
</dbReference>
<feature type="non-terminal residue" evidence="6">
    <location>
        <position position="1"/>
    </location>
</feature>
<proteinExistence type="inferred from homology"/>
<keyword evidence="7" id="KW-1185">Reference proteome</keyword>
<keyword evidence="5" id="KW-0175">Coiled coil</keyword>
<dbReference type="Proteomes" id="UP001151699">
    <property type="component" value="Chromosome A"/>
</dbReference>
<dbReference type="SUPFAM" id="SSF46579">
    <property type="entry name" value="Prefoldin"/>
    <property type="match status" value="1"/>
</dbReference>
<dbReference type="GO" id="GO:0051087">
    <property type="term" value="F:protein-folding chaperone binding"/>
    <property type="evidence" value="ECO:0007669"/>
    <property type="project" value="TreeGrafter"/>
</dbReference>
<evidence type="ECO:0000313" key="7">
    <source>
        <dbReference type="Proteomes" id="UP001151699"/>
    </source>
</evidence>
<dbReference type="InterPro" id="IPR009053">
    <property type="entry name" value="Prefoldin"/>
</dbReference>
<dbReference type="CDD" id="cd23161">
    <property type="entry name" value="Prefoldin_6"/>
    <property type="match status" value="1"/>
</dbReference>
<accession>A0A9Q0N8M3</accession>
<dbReference type="GO" id="GO:0016272">
    <property type="term" value="C:prefoldin complex"/>
    <property type="evidence" value="ECO:0007669"/>
    <property type="project" value="InterPro"/>
</dbReference>
<reference evidence="6" key="1">
    <citation type="submission" date="2022-07" db="EMBL/GenBank/DDBJ databases">
        <authorList>
            <person name="Trinca V."/>
            <person name="Uliana J.V.C."/>
            <person name="Torres T.T."/>
            <person name="Ward R.J."/>
            <person name="Monesi N."/>
        </authorList>
    </citation>
    <scope>NUCLEOTIDE SEQUENCE</scope>
    <source>
        <strain evidence="6">HSMRA1968</strain>
        <tissue evidence="6">Whole embryos</tissue>
    </source>
</reference>
<dbReference type="GO" id="GO:0005737">
    <property type="term" value="C:cytoplasm"/>
    <property type="evidence" value="ECO:0007669"/>
    <property type="project" value="TreeGrafter"/>
</dbReference>
<evidence type="ECO:0000256" key="4">
    <source>
        <dbReference type="ARBA" id="ARBA00072592"/>
    </source>
</evidence>
<dbReference type="EMBL" id="WJQU01000001">
    <property type="protein sequence ID" value="KAJ6645553.1"/>
    <property type="molecule type" value="Genomic_DNA"/>
</dbReference>
<evidence type="ECO:0000256" key="1">
    <source>
        <dbReference type="ARBA" id="ARBA00008045"/>
    </source>
</evidence>
<gene>
    <name evidence="6" type="primary">Pfdn6</name>
    <name evidence="6" type="ORF">Bhyg_00759</name>
</gene>
<comment type="subunit">
    <text evidence="2">Heterohexamer of two PFD-alpha type and four PFD-beta type subunits.</text>
</comment>
<dbReference type="AlphaFoldDB" id="A0A9Q0N8M3"/>
<feature type="coiled-coil region" evidence="5">
    <location>
        <begin position="69"/>
        <end position="124"/>
    </location>
</feature>
<organism evidence="6 7">
    <name type="scientific">Pseudolycoriella hygida</name>
    <dbReference type="NCBI Taxonomy" id="35572"/>
    <lineage>
        <taxon>Eukaryota</taxon>
        <taxon>Metazoa</taxon>
        <taxon>Ecdysozoa</taxon>
        <taxon>Arthropoda</taxon>
        <taxon>Hexapoda</taxon>
        <taxon>Insecta</taxon>
        <taxon>Pterygota</taxon>
        <taxon>Neoptera</taxon>
        <taxon>Endopterygota</taxon>
        <taxon>Diptera</taxon>
        <taxon>Nematocera</taxon>
        <taxon>Sciaroidea</taxon>
        <taxon>Sciaridae</taxon>
        <taxon>Pseudolycoriella</taxon>
    </lineage>
</organism>
<dbReference type="GO" id="GO:0051131">
    <property type="term" value="P:chaperone-mediated protein complex assembly"/>
    <property type="evidence" value="ECO:0007669"/>
    <property type="project" value="TreeGrafter"/>
</dbReference>
<protein>
    <recommendedName>
        <fullName evidence="4">Probable prefoldin subunit 6</fullName>
    </recommendedName>
</protein>
<evidence type="ECO:0000256" key="5">
    <source>
        <dbReference type="SAM" id="Coils"/>
    </source>
</evidence>